<dbReference type="OrthoDB" id="9802127at2"/>
<reference evidence="6 7" key="1">
    <citation type="submission" date="2016-10" db="EMBL/GenBank/DDBJ databases">
        <authorList>
            <person name="de Groot N.N."/>
        </authorList>
    </citation>
    <scope>NUCLEOTIDE SEQUENCE [LARGE SCALE GENOMIC DNA]</scope>
    <source>
        <strain evidence="6 7">DSM 8537</strain>
    </source>
</reference>
<dbReference type="STRING" id="34004.SAMN04488021_10669"/>
<dbReference type="Proteomes" id="UP000183635">
    <property type="component" value="Unassembled WGS sequence"/>
</dbReference>
<gene>
    <name evidence="6" type="ORF">SAMN04488021_10669</name>
</gene>
<evidence type="ECO:0000313" key="7">
    <source>
        <dbReference type="Proteomes" id="UP000183635"/>
    </source>
</evidence>
<accession>A0A1I2YYA8</accession>
<dbReference type="PROSITE" id="PS00757">
    <property type="entry name" value="PROK_SULFATE_BIND_2"/>
    <property type="match status" value="1"/>
</dbReference>
<dbReference type="EMBL" id="FOPU01000006">
    <property type="protein sequence ID" value="SFH30176.1"/>
    <property type="molecule type" value="Genomic_DNA"/>
</dbReference>
<sequence>MIRTIRVTDSQLAHGRVIRRYLDGRLTVDDGTKRMTGYPLRAGFWDRCFGLRRAMGVAVTVAGLGLAGQVHADNSLLNVSYDPTRELYRDVNAAFAAKWQADGHPAPQIETSHGGSGAQARAVIDGLKAQVVTLALASDIDKIAEKGLLPEDWQSRLPHNSSPYTSTIVFLVREGNPKSIKDWGDLVKEGVEVITPNPKTSGGARWNYLAAWAWAQKNGKDPKEFVHDLFAHVPVLDSGARGSTTTFTQREIGDVLLAWENEAYLALNELGEDQFDIVVPSVSILAEPPVAVVDKNIADDEQKALADGYLDFLYSPEGQALAFKHYYRAWDTSAANPDDVARFPKLDLVTIADFGGWKQAQPEHFGDGGTFDQIYSGK</sequence>
<dbReference type="InterPro" id="IPR005669">
    <property type="entry name" value="Thiosulph/SO4-bd"/>
</dbReference>
<keyword evidence="7" id="KW-1185">Reference proteome</keyword>
<keyword evidence="4" id="KW-0732">Signal</keyword>
<dbReference type="GO" id="GO:1901681">
    <property type="term" value="F:sulfur compound binding"/>
    <property type="evidence" value="ECO:0007669"/>
    <property type="project" value="InterPro"/>
</dbReference>
<evidence type="ECO:0000256" key="4">
    <source>
        <dbReference type="ARBA" id="ARBA00022729"/>
    </source>
</evidence>
<dbReference type="Gene3D" id="3.40.190.10">
    <property type="entry name" value="Periplasmic binding protein-like II"/>
    <property type="match status" value="2"/>
</dbReference>
<comment type="similarity">
    <text evidence="2">Belongs to the prokaryotic sulfate-binding protein family.</text>
</comment>
<evidence type="ECO:0000256" key="2">
    <source>
        <dbReference type="ARBA" id="ARBA00006099"/>
    </source>
</evidence>
<dbReference type="NCBIfam" id="TIGR00971">
    <property type="entry name" value="3a0106s03"/>
    <property type="match status" value="1"/>
</dbReference>
<proteinExistence type="inferred from homology"/>
<dbReference type="AlphaFoldDB" id="A0A1I2YYA8"/>
<evidence type="ECO:0000256" key="5">
    <source>
        <dbReference type="ARBA" id="ARBA00022764"/>
    </source>
</evidence>
<evidence type="ECO:0000256" key="1">
    <source>
        <dbReference type="ARBA" id="ARBA00004418"/>
    </source>
</evidence>
<keyword evidence="5" id="KW-0574">Periplasm</keyword>
<name>A0A1I2YYA8_9RHOB</name>
<organism evidence="6 7">
    <name type="scientific">Paracoccus aminovorans</name>
    <dbReference type="NCBI Taxonomy" id="34004"/>
    <lineage>
        <taxon>Bacteria</taxon>
        <taxon>Pseudomonadati</taxon>
        <taxon>Pseudomonadota</taxon>
        <taxon>Alphaproteobacteria</taxon>
        <taxon>Rhodobacterales</taxon>
        <taxon>Paracoccaceae</taxon>
        <taxon>Paracoccus</taxon>
    </lineage>
</organism>
<dbReference type="SUPFAM" id="SSF53850">
    <property type="entry name" value="Periplasmic binding protein-like II"/>
    <property type="match status" value="1"/>
</dbReference>
<dbReference type="NCBIfam" id="NF008106">
    <property type="entry name" value="PRK10852.1"/>
    <property type="match status" value="1"/>
</dbReference>
<dbReference type="GO" id="GO:0140104">
    <property type="term" value="F:molecular carrier activity"/>
    <property type="evidence" value="ECO:0007669"/>
    <property type="project" value="InterPro"/>
</dbReference>
<dbReference type="PANTHER" id="PTHR30368">
    <property type="entry name" value="SULFATE-BINDING PROTEIN"/>
    <property type="match status" value="1"/>
</dbReference>
<dbReference type="Pfam" id="PF13531">
    <property type="entry name" value="SBP_bac_11"/>
    <property type="match status" value="1"/>
</dbReference>
<dbReference type="CDD" id="cd01005">
    <property type="entry name" value="PBP2_CysP"/>
    <property type="match status" value="1"/>
</dbReference>
<dbReference type="NCBIfam" id="NF008022">
    <property type="entry name" value="PRK10752.1"/>
    <property type="match status" value="1"/>
</dbReference>
<dbReference type="PANTHER" id="PTHR30368:SF2">
    <property type="entry name" value="SULFATE-BINDING PROTEIN"/>
    <property type="match status" value="1"/>
</dbReference>
<keyword evidence="3" id="KW-0813">Transport</keyword>
<dbReference type="RefSeq" id="WP_074966559.1">
    <property type="nucleotide sequence ID" value="NZ_CBCRYP010000008.1"/>
</dbReference>
<evidence type="ECO:0000256" key="3">
    <source>
        <dbReference type="ARBA" id="ARBA00022448"/>
    </source>
</evidence>
<comment type="subcellular location">
    <subcellularLocation>
        <location evidence="1">Periplasm</location>
    </subcellularLocation>
</comment>
<dbReference type="GO" id="GO:0042597">
    <property type="term" value="C:periplasmic space"/>
    <property type="evidence" value="ECO:0007669"/>
    <property type="project" value="UniProtKB-SubCell"/>
</dbReference>
<dbReference type="InterPro" id="IPR034408">
    <property type="entry name" value="Sulphate/thiosulphate_BS"/>
</dbReference>
<evidence type="ECO:0000313" key="6">
    <source>
        <dbReference type="EMBL" id="SFH30176.1"/>
    </source>
</evidence>
<dbReference type="GO" id="GO:1902358">
    <property type="term" value="P:sulfate transmembrane transport"/>
    <property type="evidence" value="ECO:0007669"/>
    <property type="project" value="InterPro"/>
</dbReference>
<protein>
    <submittedName>
        <fullName evidence="6">Sulfate transport system substrate-binding protein</fullName>
    </submittedName>
</protein>